<reference evidence="1" key="1">
    <citation type="submission" date="2019-05" db="EMBL/GenBank/DDBJ databases">
        <title>Revised genome assembly of Burkholderiaceae (previously Ralstonia) sp. PBA.</title>
        <authorList>
            <person name="Gan H.M."/>
        </authorList>
    </citation>
    <scope>NUCLEOTIDE SEQUENCE</scope>
    <source>
        <strain evidence="1">PBA</strain>
    </source>
</reference>
<name>A0ACD3SNF1_9BURK</name>
<evidence type="ECO:0000313" key="2">
    <source>
        <dbReference type="Proteomes" id="UP000004277"/>
    </source>
</evidence>
<keyword evidence="1" id="KW-0032">Aminotransferase</keyword>
<gene>
    <name evidence="1" type="ORF">MW7_010145</name>
</gene>
<proteinExistence type="predicted"/>
<keyword evidence="1" id="KW-0808">Transferase</keyword>
<protein>
    <submittedName>
        <fullName evidence="1">Aminotransferase class I/II-fold pyridoxal phosphate-dependent enzyme</fullName>
    </submittedName>
</protein>
<keyword evidence="2" id="KW-1185">Reference proteome</keyword>
<evidence type="ECO:0000313" key="1">
    <source>
        <dbReference type="EMBL" id="TMS57830.1"/>
    </source>
</evidence>
<accession>A0ACD3SNF1</accession>
<dbReference type="Proteomes" id="UP000004277">
    <property type="component" value="Unassembled WGS sequence"/>
</dbReference>
<dbReference type="EMBL" id="AKCV02000017">
    <property type="protein sequence ID" value="TMS57830.1"/>
    <property type="molecule type" value="Genomic_DNA"/>
</dbReference>
<sequence length="423" mass="45305">MKFETIAVHGGYAPDPTTKSVAVPIYQTASYAFDDTQHGADLFDLKVAGNIYTRIMNPTTAVLEQRLAQLEGGVGALAVASGMAAISYAIQTIAESGDNIVSSSTLYGGTYNLLAHTLPQLGIEARFADPAKPESFEALIDDRTKAVFCESIGNPLGNVTDFKKLADIAHRHGVPLIVDNTVPSPYLCRPFEHGADIVVHSLTKYLGGHGNSIGGAIVDSGKFPWAQHKARFRRLNEPDVSYHGVVYTEALGEAAFIGRARVVPLRNMGAALSPFNAFLILQGIETVALRMDRICDNTLAVARYLAGHAKVKWVNYAGLPEHADHALVQRYMGGRASGILTFGVQGGRDGGARFQDALQLITRLVNIGDAKSLACHPASTTHRQLSPEELVKAGVTEDTVRLSIGIEHIDDLIADLEQALAAV</sequence>
<comment type="caution">
    <text evidence="1">The sequence shown here is derived from an EMBL/GenBank/DDBJ whole genome shotgun (WGS) entry which is preliminary data.</text>
</comment>
<organism evidence="1 2">
    <name type="scientific">Imbroritus primus</name>
    <dbReference type="NCBI Taxonomy" id="3058603"/>
    <lineage>
        <taxon>Bacteria</taxon>
        <taxon>Pseudomonadati</taxon>
        <taxon>Pseudomonadota</taxon>
        <taxon>Betaproteobacteria</taxon>
        <taxon>Burkholderiales</taxon>
        <taxon>Burkholderiaceae</taxon>
        <taxon>Imbroritus</taxon>
    </lineage>
</organism>